<dbReference type="InterPro" id="IPR043519">
    <property type="entry name" value="NT_sf"/>
</dbReference>
<dbReference type="InterPro" id="IPR041633">
    <property type="entry name" value="Polbeta"/>
</dbReference>
<evidence type="ECO:0000313" key="3">
    <source>
        <dbReference type="Proteomes" id="UP000295788"/>
    </source>
</evidence>
<dbReference type="Pfam" id="PF18765">
    <property type="entry name" value="Polbeta"/>
    <property type="match status" value="1"/>
</dbReference>
<reference evidence="2 3" key="1">
    <citation type="submission" date="2019-03" db="EMBL/GenBank/DDBJ databases">
        <title>Genomic Encyclopedia of Type Strains, Phase IV (KMG-IV): sequencing the most valuable type-strain genomes for metagenomic binning, comparative biology and taxonomic classification.</title>
        <authorList>
            <person name="Goeker M."/>
        </authorList>
    </citation>
    <scope>NUCLEOTIDE SEQUENCE [LARGE SCALE GENOMIC DNA]</scope>
    <source>
        <strain evidence="2 3">DSM 23802</strain>
    </source>
</reference>
<dbReference type="RefSeq" id="WP_207893701.1">
    <property type="nucleotide sequence ID" value="NZ_SMAB01000028.1"/>
</dbReference>
<gene>
    <name evidence="2" type="ORF">EDD72_12815</name>
</gene>
<sequence length="108" mass="12263">MSLASQLGVSEDLLNQIINVISKYEHIEKVVVFGSRAKGNGKKTSDIDLCVFGERLLQKDVNLLIDELKELNTPLDFDVVHFQSLSKEKLKENIMREGVKIYDKRKAS</sequence>
<dbReference type="PANTHER" id="PTHR43449">
    <property type="entry name" value="NUCLEOTIDYLTRANSFERASE"/>
    <property type="match status" value="1"/>
</dbReference>
<dbReference type="CDD" id="cd05403">
    <property type="entry name" value="NT_KNTase_like"/>
    <property type="match status" value="1"/>
</dbReference>
<keyword evidence="3" id="KW-1185">Reference proteome</keyword>
<dbReference type="Gene3D" id="3.30.460.10">
    <property type="entry name" value="Beta Polymerase, domain 2"/>
    <property type="match status" value="1"/>
</dbReference>
<evidence type="ECO:0000259" key="1">
    <source>
        <dbReference type="Pfam" id="PF18765"/>
    </source>
</evidence>
<dbReference type="EMBL" id="SMAB01000028">
    <property type="protein sequence ID" value="TCS78367.1"/>
    <property type="molecule type" value="Genomic_DNA"/>
</dbReference>
<feature type="domain" description="Polymerase beta nucleotidyltransferase" evidence="1">
    <location>
        <begin position="15"/>
        <end position="105"/>
    </location>
</feature>
<dbReference type="PANTHER" id="PTHR43449:SF1">
    <property type="entry name" value="POLYMERASE BETA NUCLEOTIDYLTRANSFERASE DOMAIN-CONTAINING PROTEIN"/>
    <property type="match status" value="1"/>
</dbReference>
<organism evidence="2 3">
    <name type="scientific">Tepidibacillus fermentans</name>
    <dbReference type="NCBI Taxonomy" id="1281767"/>
    <lineage>
        <taxon>Bacteria</taxon>
        <taxon>Bacillati</taxon>
        <taxon>Bacillota</taxon>
        <taxon>Bacilli</taxon>
        <taxon>Bacillales</taxon>
        <taxon>Bacillaceae</taxon>
        <taxon>Tepidibacillus</taxon>
    </lineage>
</organism>
<dbReference type="AlphaFoldDB" id="A0A4R3K6G2"/>
<accession>A0A4R3K6G2</accession>
<evidence type="ECO:0000313" key="2">
    <source>
        <dbReference type="EMBL" id="TCS78367.1"/>
    </source>
</evidence>
<dbReference type="Proteomes" id="UP000295788">
    <property type="component" value="Unassembled WGS sequence"/>
</dbReference>
<name>A0A4R3K6G2_9BACI</name>
<proteinExistence type="predicted"/>
<protein>
    <recommendedName>
        <fullName evidence="1">Polymerase beta nucleotidyltransferase domain-containing protein</fullName>
    </recommendedName>
</protein>
<comment type="caution">
    <text evidence="2">The sequence shown here is derived from an EMBL/GenBank/DDBJ whole genome shotgun (WGS) entry which is preliminary data.</text>
</comment>
<dbReference type="SUPFAM" id="SSF81301">
    <property type="entry name" value="Nucleotidyltransferase"/>
    <property type="match status" value="1"/>
</dbReference>